<protein>
    <recommendedName>
        <fullName evidence="3">Lipoprotein</fullName>
    </recommendedName>
</protein>
<reference evidence="1 2" key="1">
    <citation type="submission" date="2016-04" db="EMBL/GenBank/DDBJ databases">
        <title>Comparative Genomics and Epigenetics of Sporosarcina ureae.</title>
        <authorList>
            <person name="Oliver A.S."/>
            <person name="Cooper K.K."/>
        </authorList>
    </citation>
    <scope>NUCLEOTIDE SEQUENCE [LARGE SCALE GENOMIC DNA]</scope>
    <source>
        <strain evidence="1 2">S204</strain>
    </source>
</reference>
<evidence type="ECO:0000313" key="2">
    <source>
        <dbReference type="Proteomes" id="UP000192486"/>
    </source>
</evidence>
<proteinExistence type="predicted"/>
<dbReference type="Proteomes" id="UP000192486">
    <property type="component" value="Chromosome"/>
</dbReference>
<evidence type="ECO:0008006" key="3">
    <source>
        <dbReference type="Google" id="ProtNLM"/>
    </source>
</evidence>
<name>A0ABM6JUT7_SPOUR</name>
<accession>A0ABM6JUT7</accession>
<keyword evidence="2" id="KW-1185">Reference proteome</keyword>
<dbReference type="PROSITE" id="PS51257">
    <property type="entry name" value="PROKAR_LIPOPROTEIN"/>
    <property type="match status" value="1"/>
</dbReference>
<sequence>MRKLFVLLIIASVLVGCGEKQLSYSEVPIDEVNADVKSFIDGIETSEDVEGNGIYMFSENEMKRYLYLNQDFLDSGKGFGDMEIRTDEDSFQIYLQENDEPTEDEYKLYKITLDRTYEYMRVFKDDEETHVQLIGVGK</sequence>
<evidence type="ECO:0000313" key="1">
    <source>
        <dbReference type="EMBL" id="ARF13998.1"/>
    </source>
</evidence>
<organism evidence="1 2">
    <name type="scientific">Sporosarcina ureae</name>
    <dbReference type="NCBI Taxonomy" id="1571"/>
    <lineage>
        <taxon>Bacteria</taxon>
        <taxon>Bacillati</taxon>
        <taxon>Bacillota</taxon>
        <taxon>Bacilli</taxon>
        <taxon>Bacillales</taxon>
        <taxon>Caryophanaceae</taxon>
        <taxon>Sporosarcina</taxon>
    </lineage>
</organism>
<dbReference type="RefSeq" id="WP_029055180.1">
    <property type="nucleotide sequence ID" value="NZ_CP015108.1"/>
</dbReference>
<dbReference type="EMBL" id="CP015108">
    <property type="protein sequence ID" value="ARF13998.1"/>
    <property type="molecule type" value="Genomic_DNA"/>
</dbReference>
<gene>
    <name evidence="1" type="ORF">SporoS204_07475</name>
</gene>